<feature type="DNA-binding region" description="OmpR/PhoB-type" evidence="6">
    <location>
        <begin position="1"/>
        <end position="95"/>
    </location>
</feature>
<organism evidence="9 10">
    <name type="scientific">Nonomuraea turkmeniaca</name>
    <dbReference type="NCBI Taxonomy" id="103838"/>
    <lineage>
        <taxon>Bacteria</taxon>
        <taxon>Bacillati</taxon>
        <taxon>Actinomycetota</taxon>
        <taxon>Actinomycetes</taxon>
        <taxon>Streptosporangiales</taxon>
        <taxon>Streptosporangiaceae</taxon>
        <taxon>Nonomuraea</taxon>
    </lineage>
</organism>
<dbReference type="GO" id="GO:0006355">
    <property type="term" value="P:regulation of DNA-templated transcription"/>
    <property type="evidence" value="ECO:0007669"/>
    <property type="project" value="InterPro"/>
</dbReference>
<evidence type="ECO:0000256" key="6">
    <source>
        <dbReference type="PROSITE-ProRule" id="PRU01091"/>
    </source>
</evidence>
<evidence type="ECO:0000256" key="5">
    <source>
        <dbReference type="ARBA" id="ARBA00023163"/>
    </source>
</evidence>
<keyword evidence="3" id="KW-0805">Transcription regulation</keyword>
<dbReference type="Proteomes" id="UP000309128">
    <property type="component" value="Unassembled WGS sequence"/>
</dbReference>
<dbReference type="GO" id="GO:0003677">
    <property type="term" value="F:DNA binding"/>
    <property type="evidence" value="ECO:0007669"/>
    <property type="project" value="UniProtKB-UniRule"/>
</dbReference>
<dbReference type="Pfam" id="PF03704">
    <property type="entry name" value="BTAD"/>
    <property type="match status" value="1"/>
</dbReference>
<dbReference type="InterPro" id="IPR002182">
    <property type="entry name" value="NB-ARC"/>
</dbReference>
<dbReference type="GO" id="GO:0000160">
    <property type="term" value="P:phosphorelay signal transduction system"/>
    <property type="evidence" value="ECO:0007669"/>
    <property type="project" value="InterPro"/>
</dbReference>
<evidence type="ECO:0000256" key="2">
    <source>
        <dbReference type="ARBA" id="ARBA00022737"/>
    </source>
</evidence>
<evidence type="ECO:0000256" key="3">
    <source>
        <dbReference type="ARBA" id="ARBA00023015"/>
    </source>
</evidence>
<reference evidence="9 10" key="1">
    <citation type="submission" date="2019-05" db="EMBL/GenBank/DDBJ databases">
        <title>Draft genome sequence of Nonomuraea turkmeniaca DSM 43926.</title>
        <authorList>
            <person name="Saricaoglu S."/>
            <person name="Isik K."/>
        </authorList>
    </citation>
    <scope>NUCLEOTIDE SEQUENCE [LARGE SCALE GENOMIC DNA]</scope>
    <source>
        <strain evidence="9 10">DSM 43926</strain>
    </source>
</reference>
<evidence type="ECO:0000259" key="8">
    <source>
        <dbReference type="PROSITE" id="PS51755"/>
    </source>
</evidence>
<feature type="region of interest" description="Disordered" evidence="7">
    <location>
        <begin position="755"/>
        <end position="793"/>
    </location>
</feature>
<dbReference type="InterPro" id="IPR051677">
    <property type="entry name" value="AfsR-DnrI-RedD_regulator"/>
</dbReference>
<comment type="caution">
    <text evidence="9">The sequence shown here is derived from an EMBL/GenBank/DDBJ whole genome shotgun (WGS) entry which is preliminary data.</text>
</comment>
<keyword evidence="10" id="KW-1185">Reference proteome</keyword>
<dbReference type="SUPFAM" id="SSF48452">
    <property type="entry name" value="TPR-like"/>
    <property type="match status" value="2"/>
</dbReference>
<feature type="domain" description="OmpR/PhoB-type" evidence="8">
    <location>
        <begin position="1"/>
        <end position="95"/>
    </location>
</feature>
<name>A0A5S4FW09_9ACTN</name>
<dbReference type="Pfam" id="PF00931">
    <property type="entry name" value="NB-ARC"/>
    <property type="match status" value="1"/>
</dbReference>
<dbReference type="InterPro" id="IPR011990">
    <property type="entry name" value="TPR-like_helical_dom_sf"/>
</dbReference>
<dbReference type="InterPro" id="IPR042197">
    <property type="entry name" value="Apaf_helical"/>
</dbReference>
<dbReference type="CDD" id="cd15831">
    <property type="entry name" value="BTAD"/>
    <property type="match status" value="1"/>
</dbReference>
<dbReference type="RefSeq" id="WP_138664432.1">
    <property type="nucleotide sequence ID" value="NZ_VCKY01000005.1"/>
</dbReference>
<dbReference type="OrthoDB" id="5521887at2"/>
<dbReference type="PANTHER" id="PTHR35807">
    <property type="entry name" value="TRANSCRIPTIONAL REGULATOR REDD-RELATED"/>
    <property type="match status" value="1"/>
</dbReference>
<dbReference type="SUPFAM" id="SSF52540">
    <property type="entry name" value="P-loop containing nucleoside triphosphate hydrolases"/>
    <property type="match status" value="1"/>
</dbReference>
<dbReference type="AlphaFoldDB" id="A0A5S4FW09"/>
<dbReference type="PANTHER" id="PTHR35807:SF1">
    <property type="entry name" value="TRANSCRIPTIONAL REGULATOR REDD"/>
    <property type="match status" value="1"/>
</dbReference>
<dbReference type="PRINTS" id="PR00364">
    <property type="entry name" value="DISEASERSIST"/>
</dbReference>
<dbReference type="Gene3D" id="1.25.40.10">
    <property type="entry name" value="Tetratricopeptide repeat domain"/>
    <property type="match status" value="2"/>
</dbReference>
<gene>
    <name evidence="9" type="ORF">ETD86_02505</name>
</gene>
<comment type="similarity">
    <text evidence="1">Belongs to the AfsR/DnrI/RedD regulatory family.</text>
</comment>
<keyword evidence="4 6" id="KW-0238">DNA-binding</keyword>
<sequence length="995" mass="106887">MGDQPQFFFRVLGPLQVDLDGAPLTLGPPQARAVLALLLLRPGEVISMEGLIDRLWEGRPPPSARVQLQGLLSGLRRGLGRNAIKTRAPGYLLEIAPGARDLDYFRERVSAGRRLIGAGHTAAGAATLREALSVWRGEPFADIGLSSVREAAGRIDELRLAAVEERIAADLALGRSAELLDELDALVARHPLRESLRGHLMTALARAGRAPEALEVYRQGHHLLAEELGLEPSGALRAIHAGILRAEAGLRPSVEGRPSRRGVPRRLPPAPPVFIGRDPLAAGVEELLTSGVDRTAPPIVAVTGAGGVGKSAFAVHVANLVRDHYPGGQLYLRLHGTSPNPTDPGAALARFLRALGIPPGDLPRGLDERAELYRDVVSDRRVLVVLDDVADERQLRPLLPADPRCAVLLTSRRRLAGIEDVRPVPLDVLSTDESLALLRELLGDDRADAEPQAAAELVAHCGGLPLALRVAAARLRHRPQTRLADLAAQLGRDRLDWLEAGDVAVRASIALSYRQLGTGQRRLFRRLGLPATPEFTGWTAAALLDAGGEAADRLLDDLVEVHLVEHAGRGITGPRYRLHDLVHLVARELALQEEPEQERRAALSRVLHGWHDVAAAADARLPHWYGLDPEPEPEWRVPATTRQAAASDPMGWFGEEAHLLGAAVRQAADQGLPQVAWPLAQRATTYLDIRGRYDELTVILHDGLRAAEQAGDGAGIACMLGLLTDVEANKDRFDTALAYGERAFLAYARLAAEAPPGAGPRAELGRGGDRPDEAGAGQVAERARELEEARRRGDPPAVGWGAYRLVMTRRAAGLRGGYHALFEEARTAFIACDAKLSALWAIKNSGLAYVKQWRFDEAVECLRQARAIIQDSGLDTNAYTAGDIALVYATHGRYGEAEELTRAALEQARLQGSPWAAGKALDTLSRLARDRGDPQAALTAGIEALAIWRQVNAPSRIAATTGVLAAICAAMGDTDAAAIYRAESTGASSRHELPC</sequence>
<dbReference type="SUPFAM" id="SSF46894">
    <property type="entry name" value="C-terminal effector domain of the bipartite response regulators"/>
    <property type="match status" value="1"/>
</dbReference>
<proteinExistence type="inferred from homology"/>
<dbReference type="GO" id="GO:0043531">
    <property type="term" value="F:ADP binding"/>
    <property type="evidence" value="ECO:0007669"/>
    <property type="project" value="InterPro"/>
</dbReference>
<evidence type="ECO:0000313" key="9">
    <source>
        <dbReference type="EMBL" id="TMR25007.1"/>
    </source>
</evidence>
<dbReference type="SMART" id="SM01043">
    <property type="entry name" value="BTAD"/>
    <property type="match status" value="1"/>
</dbReference>
<keyword evidence="2" id="KW-0677">Repeat</keyword>
<feature type="compositionally biased region" description="Basic and acidic residues" evidence="7">
    <location>
        <begin position="781"/>
        <end position="793"/>
    </location>
</feature>
<feature type="compositionally biased region" description="Basic and acidic residues" evidence="7">
    <location>
        <begin position="763"/>
        <end position="773"/>
    </location>
</feature>
<dbReference type="EMBL" id="VCKY01000005">
    <property type="protein sequence ID" value="TMR25007.1"/>
    <property type="molecule type" value="Genomic_DNA"/>
</dbReference>
<dbReference type="Gene3D" id="3.40.50.300">
    <property type="entry name" value="P-loop containing nucleotide triphosphate hydrolases"/>
    <property type="match status" value="1"/>
</dbReference>
<evidence type="ECO:0000256" key="1">
    <source>
        <dbReference type="ARBA" id="ARBA00005820"/>
    </source>
</evidence>
<dbReference type="Gene3D" id="1.10.8.430">
    <property type="entry name" value="Helical domain of apoptotic protease-activating factors"/>
    <property type="match status" value="1"/>
</dbReference>
<keyword evidence="5" id="KW-0804">Transcription</keyword>
<accession>A0A5S4FW09</accession>
<dbReference type="PROSITE" id="PS51755">
    <property type="entry name" value="OMPR_PHOB"/>
    <property type="match status" value="1"/>
</dbReference>
<evidence type="ECO:0000256" key="7">
    <source>
        <dbReference type="SAM" id="MobiDB-lite"/>
    </source>
</evidence>
<dbReference type="InterPro" id="IPR027417">
    <property type="entry name" value="P-loop_NTPase"/>
</dbReference>
<evidence type="ECO:0000256" key="4">
    <source>
        <dbReference type="ARBA" id="ARBA00023125"/>
    </source>
</evidence>
<dbReference type="Gene3D" id="1.10.10.10">
    <property type="entry name" value="Winged helix-like DNA-binding domain superfamily/Winged helix DNA-binding domain"/>
    <property type="match status" value="1"/>
</dbReference>
<protein>
    <submittedName>
        <fullName evidence="9">SARP family transcriptional regulator</fullName>
    </submittedName>
</protein>
<dbReference type="InterPro" id="IPR016032">
    <property type="entry name" value="Sig_transdc_resp-reg_C-effctor"/>
</dbReference>
<dbReference type="InterPro" id="IPR036388">
    <property type="entry name" value="WH-like_DNA-bd_sf"/>
</dbReference>
<evidence type="ECO:0000313" key="10">
    <source>
        <dbReference type="Proteomes" id="UP000309128"/>
    </source>
</evidence>
<dbReference type="SMART" id="SM00862">
    <property type="entry name" value="Trans_reg_C"/>
    <property type="match status" value="1"/>
</dbReference>
<dbReference type="InterPro" id="IPR005158">
    <property type="entry name" value="BTAD"/>
</dbReference>
<dbReference type="InterPro" id="IPR001867">
    <property type="entry name" value="OmpR/PhoB-type_DNA-bd"/>
</dbReference>